<dbReference type="PANTHER" id="PTHR15565:SF0">
    <property type="entry name" value="PROTEIN AATF"/>
    <property type="match status" value="1"/>
</dbReference>
<evidence type="ECO:0000313" key="3">
    <source>
        <dbReference type="Proteomes" id="UP000770717"/>
    </source>
</evidence>
<dbReference type="GO" id="GO:0005730">
    <property type="term" value="C:nucleolus"/>
    <property type="evidence" value="ECO:0007669"/>
    <property type="project" value="TreeGrafter"/>
</dbReference>
<feature type="region of interest" description="Disordered" evidence="1">
    <location>
        <begin position="115"/>
        <end position="221"/>
    </location>
</feature>
<sequence length="221" mass="24708">MTSRPYDKPSSGTAFSSDVTTWAERLAAWCRKMAAPLSQQLESLLNPQPRFWDPEDDPDEVTVAKVIPKFDEGVIDDDDVILGSLKKNAVSYLSDTDKKYFGKATSRKDLKTQLGEDSFSEVSDDLSQEDGYDGAENILRNVEDDMTDEEEVNSEEEEEEEEEEEDDGDGLYSAQQDTDESETRGQNDIKGSEFQDDTVQTFSKEKVSADVAKGQGIKNQT</sequence>
<protein>
    <submittedName>
        <fullName evidence="2">Uncharacterized protein</fullName>
    </submittedName>
</protein>
<dbReference type="Proteomes" id="UP000770717">
    <property type="component" value="Unassembled WGS sequence"/>
</dbReference>
<evidence type="ECO:0000313" key="2">
    <source>
        <dbReference type="EMBL" id="KAG9493208.1"/>
    </source>
</evidence>
<dbReference type="EMBL" id="WNTK01000001">
    <property type="protein sequence ID" value="KAG9493208.1"/>
    <property type="molecule type" value="Genomic_DNA"/>
</dbReference>
<feature type="non-terminal residue" evidence="2">
    <location>
        <position position="221"/>
    </location>
</feature>
<feature type="compositionally biased region" description="Acidic residues" evidence="1">
    <location>
        <begin position="118"/>
        <end position="133"/>
    </location>
</feature>
<dbReference type="OrthoDB" id="5783963at2759"/>
<feature type="compositionally biased region" description="Acidic residues" evidence="1">
    <location>
        <begin position="144"/>
        <end position="169"/>
    </location>
</feature>
<proteinExistence type="predicted"/>
<reference evidence="2" key="1">
    <citation type="thesis" date="2020" institute="ProQuest LLC" country="789 East Eisenhower Parkway, Ann Arbor, MI, USA">
        <title>Comparative Genomics and Chromosome Evolution.</title>
        <authorList>
            <person name="Mudd A.B."/>
        </authorList>
    </citation>
    <scope>NUCLEOTIDE SEQUENCE</scope>
    <source>
        <strain evidence="2">HN-11 Male</strain>
        <tissue evidence="2">Kidney and liver</tissue>
    </source>
</reference>
<dbReference type="InterPro" id="IPR039223">
    <property type="entry name" value="AATF/Bfr2"/>
</dbReference>
<gene>
    <name evidence="2" type="ORF">GDO78_001232</name>
</gene>
<evidence type="ECO:0000256" key="1">
    <source>
        <dbReference type="SAM" id="MobiDB-lite"/>
    </source>
</evidence>
<comment type="caution">
    <text evidence="2">The sequence shown here is derived from an EMBL/GenBank/DDBJ whole genome shotgun (WGS) entry which is preliminary data.</text>
</comment>
<accession>A0A8J6FRF3</accession>
<organism evidence="2 3">
    <name type="scientific">Eleutherodactylus coqui</name>
    <name type="common">Puerto Rican coqui</name>
    <dbReference type="NCBI Taxonomy" id="57060"/>
    <lineage>
        <taxon>Eukaryota</taxon>
        <taxon>Metazoa</taxon>
        <taxon>Chordata</taxon>
        <taxon>Craniata</taxon>
        <taxon>Vertebrata</taxon>
        <taxon>Euteleostomi</taxon>
        <taxon>Amphibia</taxon>
        <taxon>Batrachia</taxon>
        <taxon>Anura</taxon>
        <taxon>Neobatrachia</taxon>
        <taxon>Hyloidea</taxon>
        <taxon>Eleutherodactylidae</taxon>
        <taxon>Eleutherodactylinae</taxon>
        <taxon>Eleutherodactylus</taxon>
        <taxon>Eleutherodactylus</taxon>
    </lineage>
</organism>
<dbReference type="PANTHER" id="PTHR15565">
    <property type="entry name" value="AATF PROTEIN APOPTOSIS ANTAGONIZING TRANSCRIPTION FACTOR"/>
    <property type="match status" value="1"/>
</dbReference>
<name>A0A8J6FRF3_ELECQ</name>
<dbReference type="GO" id="GO:0006357">
    <property type="term" value="P:regulation of transcription by RNA polymerase II"/>
    <property type="evidence" value="ECO:0007669"/>
    <property type="project" value="TreeGrafter"/>
</dbReference>
<keyword evidence="3" id="KW-1185">Reference proteome</keyword>
<feature type="compositionally biased region" description="Basic and acidic residues" evidence="1">
    <location>
        <begin position="181"/>
        <end position="193"/>
    </location>
</feature>
<dbReference type="AlphaFoldDB" id="A0A8J6FRF3"/>